<evidence type="ECO:0000256" key="2">
    <source>
        <dbReference type="ARBA" id="ARBA00022448"/>
    </source>
</evidence>
<dbReference type="InterPro" id="IPR036259">
    <property type="entry name" value="MFS_trans_sf"/>
</dbReference>
<feature type="transmembrane region" description="Helical" evidence="7">
    <location>
        <begin position="799"/>
        <end position="824"/>
    </location>
</feature>
<feature type="region of interest" description="Disordered" evidence="6">
    <location>
        <begin position="241"/>
        <end position="276"/>
    </location>
</feature>
<sequence length="832" mass="92448">MSRVVEYVGVLHLLKDHIKETWTQFWANYSSSSDVNGGEDEKESNFRGRIKEKLERLKQRSIQIIDNSSNGQEDYSHLTSSKSRKDLMQISAAVMGIEFSYAAETAFVSPLLLNIGLRHRHMTLIWCLSPLLGFFLTPLLGSLSDGCRSQLGRRRPFIILLSIGIILGLILVPNGKTIGRMLGDTYADDEPPDLKIPSELESHLLVVPPQLNSELLSSSTTSPSTDSFEQLMQNLQLNFNNSENPLENLSHGDENSSEQDKLSYKQGSSKHTTTEFEHGYRAWNSLTHKDKDVDQQEFLKTLSRKDKSRKINHEELEHFLLHATQATSKEDVDLQESSDAEGKSFSNNHDENMQGLANQSFKVANERNETTKGNSERMFRSKRLETSEKESVSTSSFDSGNEDAVKSHPWGLVFTIIGTVLLDFDADACQSPSRAYMLDVTIPEDHAKGLSTFTIMAGLGGSIGYFLGALNWENMFLGRLFGGHVRAVFTLVLFIFIACVIVTIRSFREIPIDRLWANKAGDGLGMTTSGQPEHKSKPNLQQVKKTYSRLEDDIELEQSNIQSDGENPVAKKSYGTIQETSFNVGPDGDASATDKSDSAEQAPTFREYVKTIVQLPRSLQWLCATNFFCWMSLVCYSLYFTDFVGEAVFGGDPTAPRGSPLKEKYDEGVRFGCWGMSLYSLSCSIYSLCIETLVNRFGARRVYIYGQLVYSVGMVLMALARHPAGVIILSWTAGIMYATLFTMPYLLVARYHAAETFDVDVDDLMDKPTQMRGLGTDVAIVSSMVFLAQITQALTLGTIVTAVGSTTAIVFAAAVFASCGALCARKVLYLDL</sequence>
<accession>A0ABP1PVE3</accession>
<evidence type="ECO:0000313" key="8">
    <source>
        <dbReference type="EMBL" id="CAL8075113.1"/>
    </source>
</evidence>
<organism evidence="8 9">
    <name type="scientific">Orchesella dallaii</name>
    <dbReference type="NCBI Taxonomy" id="48710"/>
    <lineage>
        <taxon>Eukaryota</taxon>
        <taxon>Metazoa</taxon>
        <taxon>Ecdysozoa</taxon>
        <taxon>Arthropoda</taxon>
        <taxon>Hexapoda</taxon>
        <taxon>Collembola</taxon>
        <taxon>Entomobryomorpha</taxon>
        <taxon>Entomobryoidea</taxon>
        <taxon>Orchesellidae</taxon>
        <taxon>Orchesellinae</taxon>
        <taxon>Orchesella</taxon>
    </lineage>
</organism>
<evidence type="ECO:0000256" key="7">
    <source>
        <dbReference type="SAM" id="Phobius"/>
    </source>
</evidence>
<dbReference type="EMBL" id="CAXLJM020000007">
    <property type="protein sequence ID" value="CAL8075113.1"/>
    <property type="molecule type" value="Genomic_DNA"/>
</dbReference>
<feature type="region of interest" description="Disordered" evidence="6">
    <location>
        <begin position="327"/>
        <end position="402"/>
    </location>
</feature>
<evidence type="ECO:0000256" key="1">
    <source>
        <dbReference type="ARBA" id="ARBA00004141"/>
    </source>
</evidence>
<reference evidence="8 9" key="1">
    <citation type="submission" date="2024-08" db="EMBL/GenBank/DDBJ databases">
        <authorList>
            <person name="Cucini C."/>
            <person name="Frati F."/>
        </authorList>
    </citation>
    <scope>NUCLEOTIDE SEQUENCE [LARGE SCALE GENOMIC DNA]</scope>
</reference>
<keyword evidence="9" id="KW-1185">Reference proteome</keyword>
<dbReference type="PANTHER" id="PTHR19432:SF35">
    <property type="entry name" value="SOLUTE CARRIER FAMILY 45 MEMBER 3 ISOFORM X1"/>
    <property type="match status" value="1"/>
</dbReference>
<evidence type="ECO:0000256" key="5">
    <source>
        <dbReference type="ARBA" id="ARBA00023136"/>
    </source>
</evidence>
<keyword evidence="2" id="KW-0813">Transport</keyword>
<evidence type="ECO:0000256" key="6">
    <source>
        <dbReference type="SAM" id="MobiDB-lite"/>
    </source>
</evidence>
<feature type="transmembrane region" description="Helical" evidence="7">
    <location>
        <begin position="123"/>
        <end position="143"/>
    </location>
</feature>
<dbReference type="PANTHER" id="PTHR19432">
    <property type="entry name" value="SUGAR TRANSPORTER"/>
    <property type="match status" value="1"/>
</dbReference>
<protein>
    <recommendedName>
        <fullName evidence="10">Membrane-associated transporter protein</fullName>
    </recommendedName>
</protein>
<feature type="transmembrane region" description="Helical" evidence="7">
    <location>
        <begin position="726"/>
        <end position="748"/>
    </location>
</feature>
<comment type="caution">
    <text evidence="8">The sequence shown here is derived from an EMBL/GenBank/DDBJ whole genome shotgun (WGS) entry which is preliminary data.</text>
</comment>
<dbReference type="SUPFAM" id="SSF103473">
    <property type="entry name" value="MFS general substrate transporter"/>
    <property type="match status" value="2"/>
</dbReference>
<comment type="subcellular location">
    <subcellularLocation>
        <location evidence="1">Membrane</location>
        <topology evidence="1">Multi-pass membrane protein</topology>
    </subcellularLocation>
</comment>
<evidence type="ECO:0000256" key="3">
    <source>
        <dbReference type="ARBA" id="ARBA00022692"/>
    </source>
</evidence>
<feature type="compositionally biased region" description="Basic and acidic residues" evidence="6">
    <location>
        <begin position="364"/>
        <end position="391"/>
    </location>
</feature>
<proteinExistence type="predicted"/>
<keyword evidence="3 7" id="KW-0812">Transmembrane</keyword>
<dbReference type="Gene3D" id="1.20.1250.20">
    <property type="entry name" value="MFS general substrate transporter like domains"/>
    <property type="match status" value="1"/>
</dbReference>
<name>A0ABP1PVE3_9HEXA</name>
<evidence type="ECO:0000313" key="9">
    <source>
        <dbReference type="Proteomes" id="UP001642540"/>
    </source>
</evidence>
<evidence type="ECO:0008006" key="10">
    <source>
        <dbReference type="Google" id="ProtNLM"/>
    </source>
</evidence>
<dbReference type="Proteomes" id="UP001642540">
    <property type="component" value="Unassembled WGS sequence"/>
</dbReference>
<feature type="transmembrane region" description="Helical" evidence="7">
    <location>
        <begin position="669"/>
        <end position="690"/>
    </location>
</feature>
<evidence type="ECO:0000256" key="4">
    <source>
        <dbReference type="ARBA" id="ARBA00022989"/>
    </source>
</evidence>
<feature type="transmembrane region" description="Helical" evidence="7">
    <location>
        <begin position="155"/>
        <end position="172"/>
    </location>
</feature>
<feature type="transmembrane region" description="Helical" evidence="7">
    <location>
        <begin position="484"/>
        <end position="504"/>
    </location>
</feature>
<feature type="compositionally biased region" description="Basic and acidic residues" evidence="6">
    <location>
        <begin position="250"/>
        <end position="263"/>
    </location>
</feature>
<keyword evidence="4 7" id="KW-1133">Transmembrane helix</keyword>
<feature type="transmembrane region" description="Helical" evidence="7">
    <location>
        <begin position="619"/>
        <end position="639"/>
    </location>
</feature>
<gene>
    <name evidence="8" type="ORF">ODALV1_LOCUS3081</name>
</gene>
<feature type="transmembrane region" description="Helical" evidence="7">
    <location>
        <begin position="702"/>
        <end position="720"/>
    </location>
</feature>
<keyword evidence="5 7" id="KW-0472">Membrane</keyword>